<protein>
    <recommendedName>
        <fullName evidence="7">Glycerol kinase</fullName>
        <ecNumber evidence="7">2.7.1.30</ecNumber>
    </recommendedName>
    <alternativeName>
        <fullName evidence="7">ATP:glycerol 3-phosphotransferase</fullName>
    </alternativeName>
    <alternativeName>
        <fullName evidence="7">Glycerokinase</fullName>
        <shortName evidence="7">GK</shortName>
    </alternativeName>
</protein>
<dbReference type="GO" id="GO:0005829">
    <property type="term" value="C:cytosol"/>
    <property type="evidence" value="ECO:0007669"/>
    <property type="project" value="TreeGrafter"/>
</dbReference>
<evidence type="ECO:0000259" key="9">
    <source>
        <dbReference type="Pfam" id="PF00370"/>
    </source>
</evidence>
<feature type="binding site" evidence="7">
    <location>
        <position position="10"/>
    </location>
    <ligand>
        <name>sn-glycerol 3-phosphate</name>
        <dbReference type="ChEBI" id="CHEBI:57597"/>
    </ligand>
</feature>
<sequence length="492" mass="55091">MYVLAIDQSTSGTKAIIFDEKGGIVHRVTVYHKQYYPKPGWVEHDPEEIFRNTLDACRKVIEESGIKPLEIEALAITNQRETTILWEKKSGKPVYNAVVWQCQRGASLCEEIKKRGLEGKIKEKTGLVVDPYFSASKIRWILDNVEGVKNKAKQGEIAFGTVDSWLIWKLTKGEVHATDFSNASRTLLLNIHELRWDEEVLEIFEIPPEILPELKSSDSVFGYTDLGFLPKKIPIVGVMGDSSAALFGQGGFYSGDIKVTYGTGSSTMLNIGEKPNVSDSPIVCSVGWVVKETSSYVLEGNIHSAGDTIVWLKEKLGIISDPSETEKIALSLENNGGVYLVPAFVGLGAPYWRSDVKAAILGLQRNHGKEHVVRAALESIAYQVRDIFEEMVRISSKEPTEVRADGGITRNRFLMQFQADILNIPVLVSNIEEVSARGVAFVALLHLGAFSDLEEIRQKITYREKYEPRMGDELREMYYEGWKTAIRKLLTE</sequence>
<comment type="caution">
    <text evidence="7">Lacks conserved residue(s) required for the propagation of feature annotation.</text>
</comment>
<name>B9KA17_THENN</name>
<dbReference type="KEGG" id="tna:CTN_1624"/>
<comment type="pathway">
    <text evidence="7">Polyol metabolism; glycerol degradation via glycerol kinase pathway; sn-glycerol 3-phosphate from glycerol: step 1/1.</text>
</comment>
<evidence type="ECO:0000256" key="3">
    <source>
        <dbReference type="ARBA" id="ARBA00022741"/>
    </source>
</evidence>
<dbReference type="PIRSF" id="PIRSF000538">
    <property type="entry name" value="GlpK"/>
    <property type="match status" value="1"/>
</dbReference>
<comment type="function">
    <text evidence="7">Key enzyme in the regulation of glycerol uptake and metabolism. Catalyzes the phosphorylation of glycerol to yield sn-glycerol 3-phosphate.</text>
</comment>
<dbReference type="SUPFAM" id="SSF53067">
    <property type="entry name" value="Actin-like ATPase domain"/>
    <property type="match status" value="2"/>
</dbReference>
<evidence type="ECO:0000256" key="1">
    <source>
        <dbReference type="ARBA" id="ARBA00009156"/>
    </source>
</evidence>
<comment type="similarity">
    <text evidence="1 7 8">Belongs to the FGGY kinase family.</text>
</comment>
<dbReference type="NCBIfam" id="TIGR01311">
    <property type="entry name" value="glycerol_kin"/>
    <property type="match status" value="1"/>
</dbReference>
<dbReference type="Gene3D" id="3.30.420.40">
    <property type="match status" value="2"/>
</dbReference>
<dbReference type="AlphaFoldDB" id="B9KA17"/>
<dbReference type="HAMAP" id="MF_00186">
    <property type="entry name" value="Glycerol_kin"/>
    <property type="match status" value="1"/>
</dbReference>
<dbReference type="PANTHER" id="PTHR10196:SF69">
    <property type="entry name" value="GLYCEROL KINASE"/>
    <property type="match status" value="1"/>
</dbReference>
<evidence type="ECO:0000256" key="6">
    <source>
        <dbReference type="ARBA" id="ARBA00022840"/>
    </source>
</evidence>
<evidence type="ECO:0000313" key="12">
    <source>
        <dbReference type="Proteomes" id="UP000000445"/>
    </source>
</evidence>
<dbReference type="InterPro" id="IPR018484">
    <property type="entry name" value="FGGY_N"/>
</dbReference>
<dbReference type="eggNOG" id="COG0554">
    <property type="taxonomic scope" value="Bacteria"/>
</dbReference>
<keyword evidence="2 7" id="KW-0808">Transferase</keyword>
<dbReference type="InterPro" id="IPR043129">
    <property type="entry name" value="ATPase_NBD"/>
</dbReference>
<comment type="catalytic activity">
    <reaction evidence="7">
        <text>glycerol + ATP = sn-glycerol 3-phosphate + ADP + H(+)</text>
        <dbReference type="Rhea" id="RHEA:21644"/>
        <dbReference type="ChEBI" id="CHEBI:15378"/>
        <dbReference type="ChEBI" id="CHEBI:17754"/>
        <dbReference type="ChEBI" id="CHEBI:30616"/>
        <dbReference type="ChEBI" id="CHEBI:57597"/>
        <dbReference type="ChEBI" id="CHEBI:456216"/>
        <dbReference type="EC" id="2.7.1.30"/>
    </reaction>
</comment>
<evidence type="ECO:0000256" key="4">
    <source>
        <dbReference type="ARBA" id="ARBA00022777"/>
    </source>
</evidence>
<organism evidence="11 12">
    <name type="scientific">Thermotoga neapolitana (strain ATCC 49049 / DSM 4359 / NBRC 107923 / NS-E)</name>
    <dbReference type="NCBI Taxonomy" id="309803"/>
    <lineage>
        <taxon>Bacteria</taxon>
        <taxon>Thermotogati</taxon>
        <taxon>Thermotogota</taxon>
        <taxon>Thermotogae</taxon>
        <taxon>Thermotogales</taxon>
        <taxon>Thermotogaceae</taxon>
        <taxon>Thermotoga</taxon>
    </lineage>
</organism>
<proteinExistence type="inferred from homology"/>
<dbReference type="GO" id="GO:0004370">
    <property type="term" value="F:glycerol kinase activity"/>
    <property type="evidence" value="ECO:0007669"/>
    <property type="project" value="UniProtKB-UniRule"/>
</dbReference>
<dbReference type="FunFam" id="3.30.420.40:FF:000008">
    <property type="entry name" value="Glycerol kinase"/>
    <property type="match status" value="1"/>
</dbReference>
<dbReference type="GO" id="GO:0019563">
    <property type="term" value="P:glycerol catabolic process"/>
    <property type="evidence" value="ECO:0007669"/>
    <property type="project" value="UniProtKB-UniRule"/>
</dbReference>
<dbReference type="HOGENOM" id="CLU_009281_2_3_0"/>
<feature type="binding site" evidence="7">
    <location>
        <position position="81"/>
    </location>
    <ligand>
        <name>glycerol</name>
        <dbReference type="ChEBI" id="CHEBI:17754"/>
    </ligand>
</feature>
<dbReference type="InterPro" id="IPR000577">
    <property type="entry name" value="Carb_kinase_FGGY"/>
</dbReference>
<feature type="binding site" evidence="7">
    <location>
        <position position="10"/>
    </location>
    <ligand>
        <name>ADP</name>
        <dbReference type="ChEBI" id="CHEBI:456216"/>
    </ligand>
</feature>
<feature type="binding site" evidence="7">
    <location>
        <position position="407"/>
    </location>
    <ligand>
        <name>ADP</name>
        <dbReference type="ChEBI" id="CHEBI:456216"/>
    </ligand>
</feature>
<feature type="binding site" evidence="7">
    <location>
        <position position="241"/>
    </location>
    <ligand>
        <name>sn-glycerol 3-phosphate</name>
        <dbReference type="ChEBI" id="CHEBI:57597"/>
    </ligand>
</feature>
<dbReference type="EC" id="2.7.1.30" evidence="7"/>
<evidence type="ECO:0000256" key="5">
    <source>
        <dbReference type="ARBA" id="ARBA00022798"/>
    </source>
</evidence>
<keyword evidence="5 7" id="KW-0319">Glycerol metabolism</keyword>
<dbReference type="NCBIfam" id="NF000756">
    <property type="entry name" value="PRK00047.1"/>
    <property type="match status" value="1"/>
</dbReference>
<dbReference type="InterPro" id="IPR018483">
    <property type="entry name" value="Carb_kinase_FGGY_CS"/>
</dbReference>
<evidence type="ECO:0000256" key="2">
    <source>
        <dbReference type="ARBA" id="ARBA00022679"/>
    </source>
</evidence>
<feature type="domain" description="Carbohydrate kinase FGGY C-terminal" evidence="10">
    <location>
        <begin position="258"/>
        <end position="444"/>
    </location>
</feature>
<accession>B9KA17</accession>
<feature type="binding site" evidence="7">
    <location>
        <position position="306"/>
    </location>
    <ligand>
        <name>ATP</name>
        <dbReference type="ChEBI" id="CHEBI:30616"/>
    </ligand>
</feature>
<dbReference type="STRING" id="309803.CTN_1624"/>
<dbReference type="InterPro" id="IPR005999">
    <property type="entry name" value="Glycerol_kin"/>
</dbReference>
<evidence type="ECO:0000313" key="11">
    <source>
        <dbReference type="EMBL" id="ACM23800.1"/>
    </source>
</evidence>
<comment type="activity regulation">
    <text evidence="7">Inhibited by fructose 1,6-bisphosphate (FBP).</text>
</comment>
<keyword evidence="4 7" id="KW-0418">Kinase</keyword>
<feature type="binding site" evidence="7">
    <location>
        <position position="263"/>
    </location>
    <ligand>
        <name>ADP</name>
        <dbReference type="ChEBI" id="CHEBI:456216"/>
    </ligand>
</feature>
<dbReference type="CDD" id="cd07769">
    <property type="entry name" value="ASKHA_NBD_FGGY_GK"/>
    <property type="match status" value="1"/>
</dbReference>
<keyword evidence="3 7" id="KW-0547">Nucleotide-binding</keyword>
<feature type="binding site" evidence="7">
    <location>
        <position position="11"/>
    </location>
    <ligand>
        <name>ATP</name>
        <dbReference type="ChEBI" id="CHEBI:30616"/>
    </ligand>
</feature>
<dbReference type="Pfam" id="PF00370">
    <property type="entry name" value="FGGY_N"/>
    <property type="match status" value="1"/>
</dbReference>
<keyword evidence="12" id="KW-1185">Reference proteome</keyword>
<feature type="binding site" evidence="7">
    <location>
        <position position="306"/>
    </location>
    <ligand>
        <name>ADP</name>
        <dbReference type="ChEBI" id="CHEBI:456216"/>
    </ligand>
</feature>
<feature type="binding site" evidence="7">
    <location>
        <position position="81"/>
    </location>
    <ligand>
        <name>sn-glycerol 3-phosphate</name>
        <dbReference type="ChEBI" id="CHEBI:57597"/>
    </ligand>
</feature>
<dbReference type="UniPathway" id="UPA00618">
    <property type="reaction ID" value="UER00672"/>
</dbReference>
<feature type="binding site" evidence="7">
    <location>
        <position position="14"/>
    </location>
    <ligand>
        <name>ADP</name>
        <dbReference type="ChEBI" id="CHEBI:456216"/>
    </ligand>
</feature>
<dbReference type="InterPro" id="IPR018485">
    <property type="entry name" value="FGGY_C"/>
</dbReference>
<dbReference type="Pfam" id="PF02782">
    <property type="entry name" value="FGGY_C"/>
    <property type="match status" value="1"/>
</dbReference>
<feature type="binding site" evidence="7">
    <location>
        <position position="407"/>
    </location>
    <ligand>
        <name>ATP</name>
        <dbReference type="ChEBI" id="CHEBI:30616"/>
    </ligand>
</feature>
<feature type="binding site" evidence="7">
    <location>
        <position position="10"/>
    </location>
    <ligand>
        <name>ATP</name>
        <dbReference type="ChEBI" id="CHEBI:30616"/>
    </ligand>
</feature>
<feature type="binding site" evidence="7">
    <location>
        <position position="263"/>
    </location>
    <ligand>
        <name>ATP</name>
        <dbReference type="ChEBI" id="CHEBI:30616"/>
    </ligand>
</feature>
<dbReference type="GO" id="GO:0005524">
    <property type="term" value="F:ATP binding"/>
    <property type="evidence" value="ECO:0007669"/>
    <property type="project" value="UniProtKB-UniRule"/>
</dbReference>
<dbReference type="RefSeq" id="WP_004080610.1">
    <property type="nucleotide sequence ID" value="NC_011978.1"/>
</dbReference>
<feature type="binding site" evidence="7">
    <location>
        <position position="132"/>
    </location>
    <ligand>
        <name>sn-glycerol 3-phosphate</name>
        <dbReference type="ChEBI" id="CHEBI:57597"/>
    </ligand>
</feature>
<feature type="binding site" evidence="7">
    <location>
        <position position="132"/>
    </location>
    <ligand>
        <name>glycerol</name>
        <dbReference type="ChEBI" id="CHEBI:17754"/>
    </ligand>
</feature>
<evidence type="ECO:0000256" key="8">
    <source>
        <dbReference type="RuleBase" id="RU003733"/>
    </source>
</evidence>
<feature type="binding site" evidence="7">
    <location>
        <position position="241"/>
    </location>
    <ligand>
        <name>glycerol</name>
        <dbReference type="ChEBI" id="CHEBI:17754"/>
    </ligand>
</feature>
<evidence type="ECO:0000256" key="7">
    <source>
        <dbReference type="HAMAP-Rule" id="MF_00186"/>
    </source>
</evidence>
<evidence type="ECO:0000259" key="10">
    <source>
        <dbReference type="Pfam" id="PF02782"/>
    </source>
</evidence>
<keyword evidence="6 7" id="KW-0067">ATP-binding</keyword>
<dbReference type="EMBL" id="CP000916">
    <property type="protein sequence ID" value="ACM23800.1"/>
    <property type="molecule type" value="Genomic_DNA"/>
</dbReference>
<dbReference type="GO" id="GO:0006072">
    <property type="term" value="P:glycerol-3-phosphate metabolic process"/>
    <property type="evidence" value="ECO:0007669"/>
    <property type="project" value="InterPro"/>
</dbReference>
<gene>
    <name evidence="7" type="primary">glpK</name>
    <name evidence="11" type="ordered locus">CTN_1624</name>
</gene>
<dbReference type="Proteomes" id="UP000000445">
    <property type="component" value="Chromosome"/>
</dbReference>
<dbReference type="SMR" id="B9KA17"/>
<feature type="domain" description="Carbohydrate kinase FGGY N-terminal" evidence="9">
    <location>
        <begin position="2"/>
        <end position="248"/>
    </location>
</feature>
<feature type="binding site" evidence="7">
    <location>
        <position position="411"/>
    </location>
    <ligand>
        <name>ADP</name>
        <dbReference type="ChEBI" id="CHEBI:456216"/>
    </ligand>
</feature>
<feature type="binding site" evidence="7">
    <location>
        <position position="80"/>
    </location>
    <ligand>
        <name>glycerol</name>
        <dbReference type="ChEBI" id="CHEBI:17754"/>
    </ligand>
</feature>
<dbReference type="PROSITE" id="PS00445">
    <property type="entry name" value="FGGY_KINASES_2"/>
    <property type="match status" value="1"/>
</dbReference>
<reference evidence="11 12" key="1">
    <citation type="journal article" date="2009" name="Biosci. Biotechnol. Biochem.">
        <title>WeGAS: a web-based microbial genome annotation system.</title>
        <authorList>
            <person name="Lee D."/>
            <person name="Seo H."/>
            <person name="Park C."/>
            <person name="Park K."/>
        </authorList>
    </citation>
    <scope>NUCLEOTIDE SEQUENCE [LARGE SCALE GENOMIC DNA]</scope>
    <source>
        <strain evidence="12">ATCC 49049 / DSM 4359 / NBRC 107923 / NS-E</strain>
    </source>
</reference>
<dbReference type="PROSITE" id="PS00933">
    <property type="entry name" value="FGGY_KINASES_1"/>
    <property type="match status" value="1"/>
</dbReference>
<dbReference type="PANTHER" id="PTHR10196">
    <property type="entry name" value="SUGAR KINASE"/>
    <property type="match status" value="1"/>
</dbReference>
<feature type="binding site" evidence="7">
    <location>
        <position position="80"/>
    </location>
    <ligand>
        <name>sn-glycerol 3-phosphate</name>
        <dbReference type="ChEBI" id="CHEBI:57597"/>
    </ligand>
</feature>